<dbReference type="EMBL" id="CP163443">
    <property type="protein sequence ID" value="XDQ57582.1"/>
    <property type="molecule type" value="Genomic_DNA"/>
</dbReference>
<name>A0AB39RN47_9ACTN</name>
<organism evidence="1">
    <name type="scientific">Streptomyces sp. R41</name>
    <dbReference type="NCBI Taxonomy" id="3238632"/>
    <lineage>
        <taxon>Bacteria</taxon>
        <taxon>Bacillati</taxon>
        <taxon>Actinomycetota</taxon>
        <taxon>Actinomycetes</taxon>
        <taxon>Kitasatosporales</taxon>
        <taxon>Streptomycetaceae</taxon>
        <taxon>Streptomyces</taxon>
    </lineage>
</organism>
<dbReference type="AlphaFoldDB" id="A0AB39RN47"/>
<dbReference type="RefSeq" id="WP_369250643.1">
    <property type="nucleotide sequence ID" value="NZ_CP163443.1"/>
</dbReference>
<gene>
    <name evidence="1" type="ORF">AB5J53_40895</name>
</gene>
<accession>A0AB39RN47</accession>
<sequence length="81" mass="8856">MDRLAEHRSRALVITRDGRQVLVPAPHPDEIPSVWHAPDGSVFDPVTGHAVPDWRVAPDGRLILITHATSALTTSRPPPMP</sequence>
<proteinExistence type="predicted"/>
<reference evidence="1" key="1">
    <citation type="submission" date="2024-07" db="EMBL/GenBank/DDBJ databases">
        <authorList>
            <person name="Yu S.T."/>
        </authorList>
    </citation>
    <scope>NUCLEOTIDE SEQUENCE</scope>
    <source>
        <strain evidence="1">R41</strain>
    </source>
</reference>
<protein>
    <submittedName>
        <fullName evidence="1">Uncharacterized protein</fullName>
    </submittedName>
</protein>
<evidence type="ECO:0000313" key="1">
    <source>
        <dbReference type="EMBL" id="XDQ57582.1"/>
    </source>
</evidence>